<organism evidence="2 3">
    <name type="scientific">Methylorubrum extorquens DSM 13060</name>
    <dbReference type="NCBI Taxonomy" id="882800"/>
    <lineage>
        <taxon>Bacteria</taxon>
        <taxon>Pseudomonadati</taxon>
        <taxon>Pseudomonadota</taxon>
        <taxon>Alphaproteobacteria</taxon>
        <taxon>Hyphomicrobiales</taxon>
        <taxon>Methylobacteriaceae</taxon>
        <taxon>Methylorubrum</taxon>
    </lineage>
</organism>
<accession>H1KE29</accession>
<sequence length="243" mass="26162">MPRSSSQGPTCAVIFAITSVTVLGRFPAVYGFSTTRPSGGSHQLGHGDVVTPESATAQRDARPASGRHPRATARPRTAGRRVAAARGGRCASGAPREVLLGLPIRRSLPRGACRKGRGVPRECPSIRPAQCSDVARQIRVRAQSNHGSFYFLTRPASSARLETRKRSEGWSACFSKSGSDLRFSARSADRPQLSPAGRIILDDTAHQERTDWELVYAGMGAGVVRLIGATLFFQRRRRDAVAA</sequence>
<gene>
    <name evidence="2" type="ORF">MetexDRAFT_0891</name>
</gene>
<comment type="caution">
    <text evidence="2">The sequence shown here is derived from an EMBL/GenBank/DDBJ whole genome shotgun (WGS) entry which is preliminary data.</text>
</comment>
<evidence type="ECO:0000256" key="1">
    <source>
        <dbReference type="SAM" id="MobiDB-lite"/>
    </source>
</evidence>
<feature type="region of interest" description="Disordered" evidence="1">
    <location>
        <begin position="36"/>
        <end position="88"/>
    </location>
</feature>
<dbReference type="AlphaFoldDB" id="H1KE29"/>
<proteinExistence type="predicted"/>
<dbReference type="PATRIC" id="fig|882800.3.peg.860"/>
<protein>
    <submittedName>
        <fullName evidence="2">Uncharacterized protein</fullName>
    </submittedName>
</protein>
<reference evidence="2 3" key="1">
    <citation type="submission" date="2011-09" db="EMBL/GenBank/DDBJ databases">
        <title>The draft genome of Methylobacterium extorquens DSM 13060.</title>
        <authorList>
            <consortium name="US DOE Joint Genome Institute (JGI-PGF)"/>
            <person name="Lucas S."/>
            <person name="Han J."/>
            <person name="Lapidus A."/>
            <person name="Cheng J.-F."/>
            <person name="Goodwin L."/>
            <person name="Pitluck S."/>
            <person name="Peters L."/>
            <person name="Land M.L."/>
            <person name="Hauser L."/>
            <person name="Koskimaki J."/>
            <person name="Halonen O."/>
            <person name="Pirttila A."/>
            <person name="Frank C."/>
            <person name="Woyke T.J."/>
        </authorList>
    </citation>
    <scope>NUCLEOTIDE SEQUENCE [LARGE SCALE GENOMIC DNA]</scope>
    <source>
        <strain evidence="2 3">DSM 13060</strain>
    </source>
</reference>
<feature type="compositionally biased region" description="Basic residues" evidence="1">
    <location>
        <begin position="65"/>
        <end position="79"/>
    </location>
</feature>
<name>H1KE29_METEX</name>
<dbReference type="Proteomes" id="UP000004382">
    <property type="component" value="Unassembled WGS sequence"/>
</dbReference>
<evidence type="ECO:0000313" key="2">
    <source>
        <dbReference type="EMBL" id="EHP94242.1"/>
    </source>
</evidence>
<evidence type="ECO:0000313" key="3">
    <source>
        <dbReference type="Proteomes" id="UP000004382"/>
    </source>
</evidence>
<dbReference type="EMBL" id="AGJK01000013">
    <property type="protein sequence ID" value="EHP94242.1"/>
    <property type="molecule type" value="Genomic_DNA"/>
</dbReference>